<dbReference type="Pfam" id="PF06082">
    <property type="entry name" value="YjbH"/>
    <property type="match status" value="1"/>
</dbReference>
<organism evidence="3 4">
    <name type="scientific">Gallionella capsiferriformans (strain ES-2)</name>
    <name type="common">Gallionella ferruginea capsiferriformans (strain ES-2)</name>
    <dbReference type="NCBI Taxonomy" id="395494"/>
    <lineage>
        <taxon>Bacteria</taxon>
        <taxon>Pseudomonadati</taxon>
        <taxon>Pseudomonadota</taxon>
        <taxon>Betaproteobacteria</taxon>
        <taxon>Nitrosomonadales</taxon>
        <taxon>Gallionellaceae</taxon>
        <taxon>Gallionella</taxon>
    </lineage>
</organism>
<sequence length="1215" mass="133076">MARLAEFQQRYALSSKTHHRFSRNLLSSLLLATLSGTQAAAAEVEAQMRLSRWLTETPQAAYLPGLVWQVPEEAQVQERIKAALLDQIRSVEIAPEVTRTAASGLAGFVESLPVTGRVVVEKTDPRWLEVNPQHDPQLKKGQKVSIPSRPTTVTVVQGDGSACQVTHSVSLYAKDYIGKCNPAGDPQVAWVVQPDGLIRRGGVAAWNESEQNTPAPGAWIVVSDADLPWPDEILAQVARLLATQGVAADGYAKDERPDDKTAHPRSAGEGAYHSRREFSVESPPDNGFFGSRPRDLALTYNDWGMTGLIQTPSARMQSAGNAALNASRVYPYTRMTGSMQLMDWLELAVRWTSISNRLYGPANFSGGQATKDKSVDFKLKLLDETAMLPQLAVGLLDVGGTGLFSSEYLVSSKRTGNLDWSLGLGWGYLGARGNLGNPLSVLSPQLGTRPVGNFTTGTVNSSAIFRGKTSLFGGVQYQTPWDSVILKLEYDGNNYLNEPLNNPLKQRSPFNVGAVYRVNPGVDLALNLERGNTLAMNFSFHGDLSKFYMPKLSDPETEPVSAIYPDQEPDWDRVSRTLEEKTSWHVLQIRRAGSEVIVKFQNADAKNWNGYVDRVISVLHRYVPNKKVLVFRIQSSEYGLGMHEFQVDRSAWVNAKTAFVPAHRKQSAVFERAAFDGFDYPQSETLVDRLPDRFSGNAGIYLDHSFGGPEGLLYKMGVGARGNYNFRDDTWWTGTLQYGLIDNYNKFVYPASLSTLPQVRTQIQRYVKTPVAIPVFQFTHVGKLGSENFFSLYGGMLETMYGGIGGEWLYRPWHSPVAVGLDLNAVQQRGFGQDFTFLPYKTLTGHASLYWDTGFQDINATVHAGRYLAGDVGATLDLSRSFKNGVKMGAFATKTNVSAVQFGEGSFDKGVYLTIPFDALLTRSSTNIASIVWHPLTRDGGAMLNREFQLFDLTKGQGGDLLKLSPWSDERTSQFGDASDTGAGVGRRKSVFSMATGDLVNAGRLTMTSQFWESMLWMGGITLASSIADKPADRLAVNYGARPAAKTFESIGNMLPFLALGASGMAFFGGEPDSKLSTTAYSSLAAGGIGLVSTLGMKYVIGRDRPLVGTGPASFNFMNANNGNASMPSGHTTIMWAAITPYAKEYDAPWLYGLAAVTNLARIGGRNHWFSDTVAGSMFGYAIGDFVYQSHKNTEKRGMEWQISPNGVAAYWKMD</sequence>
<dbReference type="InterPro" id="IPR036938">
    <property type="entry name" value="PAP2/HPO_sf"/>
</dbReference>
<dbReference type="eggNOG" id="COG0671">
    <property type="taxonomic scope" value="Bacteria"/>
</dbReference>
<dbReference type="SUPFAM" id="SSF48317">
    <property type="entry name" value="Acid phosphatase/Vanadium-dependent haloperoxidase"/>
    <property type="match status" value="1"/>
</dbReference>
<dbReference type="InterPro" id="IPR010344">
    <property type="entry name" value="YbjH"/>
</dbReference>
<dbReference type="AlphaFoldDB" id="D9SFM5"/>
<dbReference type="STRING" id="395494.Galf_1295"/>
<gene>
    <name evidence="3" type="ordered locus">Galf_1295</name>
</gene>
<feature type="compositionally biased region" description="Basic and acidic residues" evidence="1">
    <location>
        <begin position="251"/>
        <end position="262"/>
    </location>
</feature>
<dbReference type="Gene3D" id="1.20.144.10">
    <property type="entry name" value="Phosphatidic acid phosphatase type 2/haloperoxidase"/>
    <property type="match status" value="1"/>
</dbReference>
<evidence type="ECO:0000313" key="3">
    <source>
        <dbReference type="EMBL" id="ADL55322.1"/>
    </source>
</evidence>
<protein>
    <recommendedName>
        <fullName evidence="2">Phosphatidic acid phosphatase type 2/haloperoxidase domain-containing protein</fullName>
    </recommendedName>
</protein>
<name>D9SFM5_GALCS</name>
<reference evidence="3 4" key="1">
    <citation type="submission" date="2010-08" db="EMBL/GenBank/DDBJ databases">
        <title>Complete sequence of Gallionella capsiferriformans ES-2.</title>
        <authorList>
            <consortium name="US DOE Joint Genome Institute"/>
            <person name="Lucas S."/>
            <person name="Copeland A."/>
            <person name="Lapidus A."/>
            <person name="Cheng J.-F."/>
            <person name="Bruce D."/>
            <person name="Goodwin L."/>
            <person name="Pitluck S."/>
            <person name="Chertkov O."/>
            <person name="Davenport K.W."/>
            <person name="Detter J.C."/>
            <person name="Han C."/>
            <person name="Tapia R."/>
            <person name="Land M."/>
            <person name="Hauser L."/>
            <person name="Chang Y.-J."/>
            <person name="Jeffries C."/>
            <person name="Kyrpides N."/>
            <person name="Ivanova N."/>
            <person name="Mikhailova N."/>
            <person name="Shelobolina E.S."/>
            <person name="Picardal F."/>
            <person name="Roden E."/>
            <person name="Emerson D."/>
            <person name="Woyke T."/>
        </authorList>
    </citation>
    <scope>NUCLEOTIDE SEQUENCE [LARGE SCALE GENOMIC DNA]</scope>
    <source>
        <strain evidence="3 4">ES-2</strain>
    </source>
</reference>
<dbReference type="KEGG" id="gca:Galf_1295"/>
<evidence type="ECO:0000256" key="1">
    <source>
        <dbReference type="SAM" id="MobiDB-lite"/>
    </source>
</evidence>
<proteinExistence type="predicted"/>
<dbReference type="InterPro" id="IPR010425">
    <property type="entry name" value="Caps_synth_GfcC-like_C"/>
</dbReference>
<accession>D9SFM5</accession>
<dbReference type="Gene3D" id="3.10.560.10">
    <property type="entry name" value="Outer membrane lipoprotein wza domain like"/>
    <property type="match status" value="1"/>
</dbReference>
<dbReference type="Proteomes" id="UP000001235">
    <property type="component" value="Chromosome"/>
</dbReference>
<dbReference type="HOGENOM" id="CLU_007558_0_0_4"/>
<dbReference type="Pfam" id="PF06251">
    <property type="entry name" value="Caps_syn_GfcC_C"/>
    <property type="match status" value="1"/>
</dbReference>
<evidence type="ECO:0000259" key="2">
    <source>
        <dbReference type="SMART" id="SM00014"/>
    </source>
</evidence>
<dbReference type="Pfam" id="PF01569">
    <property type="entry name" value="PAP2"/>
    <property type="match status" value="1"/>
</dbReference>
<feature type="domain" description="Phosphatidic acid phosphatase type 2/haloperoxidase" evidence="2">
    <location>
        <begin position="1079"/>
        <end position="1188"/>
    </location>
</feature>
<keyword evidence="4" id="KW-1185">Reference proteome</keyword>
<evidence type="ECO:0000313" key="4">
    <source>
        <dbReference type="Proteomes" id="UP000001235"/>
    </source>
</evidence>
<dbReference type="EMBL" id="CP002159">
    <property type="protein sequence ID" value="ADL55322.1"/>
    <property type="molecule type" value="Genomic_DNA"/>
</dbReference>
<dbReference type="SMART" id="SM00014">
    <property type="entry name" value="acidPPc"/>
    <property type="match status" value="1"/>
</dbReference>
<feature type="region of interest" description="Disordered" evidence="1">
    <location>
        <begin position="251"/>
        <end position="290"/>
    </location>
</feature>
<dbReference type="OrthoDB" id="19542at2"/>
<dbReference type="InterPro" id="IPR000326">
    <property type="entry name" value="PAP2/HPO"/>
</dbReference>